<feature type="short sequence motif" description="GXGXXG" evidence="4">
    <location>
        <begin position="582"/>
        <end position="587"/>
    </location>
</feature>
<evidence type="ECO:0000256" key="4">
    <source>
        <dbReference type="PROSITE-ProRule" id="PRU01161"/>
    </source>
</evidence>
<proteinExistence type="predicted"/>
<dbReference type="GO" id="GO:0016020">
    <property type="term" value="C:membrane"/>
    <property type="evidence" value="ECO:0007669"/>
    <property type="project" value="TreeGrafter"/>
</dbReference>
<dbReference type="InterPro" id="IPR002641">
    <property type="entry name" value="PNPLA_dom"/>
</dbReference>
<keyword evidence="1 4" id="KW-0378">Hydrolase</keyword>
<dbReference type="GO" id="GO:0004620">
    <property type="term" value="F:phospholipase activity"/>
    <property type="evidence" value="ECO:0007669"/>
    <property type="project" value="TreeGrafter"/>
</dbReference>
<feature type="short sequence motif" description="DGA/G" evidence="4">
    <location>
        <begin position="786"/>
        <end position="788"/>
    </location>
</feature>
<evidence type="ECO:0000256" key="6">
    <source>
        <dbReference type="SAM" id="SignalP"/>
    </source>
</evidence>
<feature type="domain" description="PNPLA" evidence="7">
    <location>
        <begin position="578"/>
        <end position="799"/>
    </location>
</feature>
<evidence type="ECO:0000256" key="3">
    <source>
        <dbReference type="ARBA" id="ARBA00023098"/>
    </source>
</evidence>
<dbReference type="EMBL" id="JAQMWT010000005">
    <property type="protein sequence ID" value="KAJ8614446.1"/>
    <property type="molecule type" value="Genomic_DNA"/>
</dbReference>
<keyword evidence="6" id="KW-0732">Signal</keyword>
<keyword evidence="3 4" id="KW-0443">Lipid metabolism</keyword>
<dbReference type="Proteomes" id="UP001230188">
    <property type="component" value="Unassembled WGS sequence"/>
</dbReference>
<keyword evidence="9" id="KW-1185">Reference proteome</keyword>
<dbReference type="Gene3D" id="3.40.1090.10">
    <property type="entry name" value="Cytosolic phospholipase A2 catalytic domain"/>
    <property type="match status" value="1"/>
</dbReference>
<dbReference type="InterPro" id="IPR016035">
    <property type="entry name" value="Acyl_Trfase/lysoPLipase"/>
</dbReference>
<protein>
    <recommendedName>
        <fullName evidence="7">PNPLA domain-containing protein</fullName>
    </recommendedName>
</protein>
<dbReference type="AlphaFoldDB" id="A0AAD7UQ06"/>
<dbReference type="PROSITE" id="PS51635">
    <property type="entry name" value="PNPLA"/>
    <property type="match status" value="1"/>
</dbReference>
<dbReference type="SUPFAM" id="SSF52151">
    <property type="entry name" value="FabD/lysophospholipase-like"/>
    <property type="match status" value="1"/>
</dbReference>
<dbReference type="PANTHER" id="PTHR24185:SF1">
    <property type="entry name" value="CALCIUM-INDEPENDENT PHOSPHOLIPASE A2-GAMMA"/>
    <property type="match status" value="1"/>
</dbReference>
<keyword evidence="2 4" id="KW-0442">Lipid degradation</keyword>
<name>A0AAD7UQ06_9STRA</name>
<feature type="chain" id="PRO_5041922839" description="PNPLA domain-containing protein" evidence="6">
    <location>
        <begin position="18"/>
        <end position="928"/>
    </location>
</feature>
<reference evidence="8" key="1">
    <citation type="submission" date="2023-01" db="EMBL/GenBank/DDBJ databases">
        <title>Metagenome sequencing of chrysophaentin producing Chrysophaeum taylorii.</title>
        <authorList>
            <person name="Davison J."/>
            <person name="Bewley C."/>
        </authorList>
    </citation>
    <scope>NUCLEOTIDE SEQUENCE</scope>
    <source>
        <strain evidence="8">NIES-1699</strain>
    </source>
</reference>
<feature type="short sequence motif" description="GXSXG" evidence="4">
    <location>
        <begin position="616"/>
        <end position="620"/>
    </location>
</feature>
<feature type="active site" description="Nucleophile" evidence="4">
    <location>
        <position position="618"/>
    </location>
</feature>
<comment type="caution">
    <text evidence="8">The sequence shown here is derived from an EMBL/GenBank/DDBJ whole genome shotgun (WGS) entry which is preliminary data.</text>
</comment>
<feature type="signal peptide" evidence="6">
    <location>
        <begin position="1"/>
        <end position="17"/>
    </location>
</feature>
<sequence>MVVVFCLLAAVASGLIGIRPDEVRRCRAAPTTTAPEIERNQTRDWQQIVVETVPRAFEELSSSLLGRGTTKVEEPAVEEAAAKIEEVVVEANATRRWPFRAVAKLVTATLRRRRTRRERRSYLVGAQRLERARPPAAEPAVAPWNPAAPTTTLLDRVSPPTTEALTRLVEALRDNELLVSGSAALSGRRREVLEAEMSVEEYDVSDEEAAVEPVFADEPPAPSRPELAISDSASYGLERRVDEGLALAESIARELRLGEPDLVFSAAAQAALCVRSREELGRLFRDEALATALVDKLLVSPNKGDSSREADVEVAANALAHLVALDSSTTRAPLVRGAGLSRRDTDDDDDDVARWLCRRPGFVEALVALLGDESVAIRRSALRLALRLATHTGDGGDDAARALGSRRRVRRYLAETTRRANDPARVGARVAAARALCAAAVRSYAARDRAAAKRDEPGESDDDEDTHNSTILLPPFATSVDAEKQRELATLVETAPPPPPPTPSAAYWRRKRGMLSPPFSPDAAEKELRDATKLHAALGLRRLSREINTASAESPRQRRWRWWPRGLVGVRRRGVRILCLDGGGSRGVITIGLLKELQRRCFAGLEPHETFDMFVGTSTGAILAVLLGIKQCTLAEAEEMYDKLVSRIFVKKNVQGSTMLVLRRAFYDEKDITAVFEELLGDDDLLDGAEPPRTPAVACLSTLLSVSPARICVLRNYEYPPSPPPSRRRRKWPAFFLFFFRNNLRGRRHSRYAGSSRLAIRDALRAATAAPTLFTPVLLRDQLLCDGALIANNPSAVAVHEAAALFPGQPIEALVSVGTGELESTETSRTGLTWEAIVNQLVDSATSTSLVHDVLTDIVPPNRYWRFNPNVDNGAIDATDPAQLESFKQIARRYFDDPLHAANADGLAKRLRLPAATTTTTTTTTILN</sequence>
<organism evidence="8 9">
    <name type="scientific">Chrysophaeum taylorii</name>
    <dbReference type="NCBI Taxonomy" id="2483200"/>
    <lineage>
        <taxon>Eukaryota</taxon>
        <taxon>Sar</taxon>
        <taxon>Stramenopiles</taxon>
        <taxon>Ochrophyta</taxon>
        <taxon>Pelagophyceae</taxon>
        <taxon>Pelagomonadales</taxon>
        <taxon>Pelagomonadaceae</taxon>
        <taxon>Chrysophaeum</taxon>
    </lineage>
</organism>
<feature type="active site" description="Proton acceptor" evidence="4">
    <location>
        <position position="786"/>
    </location>
</feature>
<dbReference type="GO" id="GO:0006631">
    <property type="term" value="P:fatty acid metabolic process"/>
    <property type="evidence" value="ECO:0007669"/>
    <property type="project" value="TreeGrafter"/>
</dbReference>
<gene>
    <name evidence="8" type="ORF">CTAYLR_000805</name>
</gene>
<evidence type="ECO:0000256" key="2">
    <source>
        <dbReference type="ARBA" id="ARBA00022963"/>
    </source>
</evidence>
<accession>A0AAD7UQ06</accession>
<dbReference type="PANTHER" id="PTHR24185">
    <property type="entry name" value="CALCIUM-INDEPENDENT PHOSPHOLIPASE A2-GAMMA"/>
    <property type="match status" value="1"/>
</dbReference>
<dbReference type="Pfam" id="PF01734">
    <property type="entry name" value="Patatin"/>
    <property type="match status" value="1"/>
</dbReference>
<dbReference type="GO" id="GO:0016042">
    <property type="term" value="P:lipid catabolic process"/>
    <property type="evidence" value="ECO:0007669"/>
    <property type="project" value="UniProtKB-UniRule"/>
</dbReference>
<feature type="region of interest" description="Disordered" evidence="5">
    <location>
        <begin position="449"/>
        <end position="477"/>
    </location>
</feature>
<evidence type="ECO:0000313" key="9">
    <source>
        <dbReference type="Proteomes" id="UP001230188"/>
    </source>
</evidence>
<evidence type="ECO:0000313" key="8">
    <source>
        <dbReference type="EMBL" id="KAJ8614446.1"/>
    </source>
</evidence>
<evidence type="ECO:0000259" key="7">
    <source>
        <dbReference type="PROSITE" id="PS51635"/>
    </source>
</evidence>
<evidence type="ECO:0000256" key="5">
    <source>
        <dbReference type="SAM" id="MobiDB-lite"/>
    </source>
</evidence>
<evidence type="ECO:0000256" key="1">
    <source>
        <dbReference type="ARBA" id="ARBA00022801"/>
    </source>
</evidence>